<keyword evidence="9" id="KW-0472">Membrane</keyword>
<evidence type="ECO:0000259" key="10">
    <source>
        <dbReference type="Pfam" id="PF02518"/>
    </source>
</evidence>
<dbReference type="InterPro" id="IPR036890">
    <property type="entry name" value="HATPase_C_sf"/>
</dbReference>
<evidence type="ECO:0000256" key="2">
    <source>
        <dbReference type="ARBA" id="ARBA00012438"/>
    </source>
</evidence>
<evidence type="ECO:0000256" key="7">
    <source>
        <dbReference type="ARBA" id="ARBA00022840"/>
    </source>
</evidence>
<dbReference type="InterPro" id="IPR050482">
    <property type="entry name" value="Sensor_HK_TwoCompSys"/>
</dbReference>
<keyword evidence="7" id="KW-0067">ATP-binding</keyword>
<comment type="caution">
    <text evidence="12">The sequence shown here is derived from an EMBL/GenBank/DDBJ whole genome shotgun (WGS) entry which is preliminary data.</text>
</comment>
<dbReference type="GO" id="GO:0046983">
    <property type="term" value="F:protein dimerization activity"/>
    <property type="evidence" value="ECO:0007669"/>
    <property type="project" value="InterPro"/>
</dbReference>
<dbReference type="Pfam" id="PF02518">
    <property type="entry name" value="HATPase_c"/>
    <property type="match status" value="1"/>
</dbReference>
<keyword evidence="8" id="KW-0902">Two-component regulatory system</keyword>
<dbReference type="GO" id="GO:0005524">
    <property type="term" value="F:ATP binding"/>
    <property type="evidence" value="ECO:0007669"/>
    <property type="project" value="UniProtKB-KW"/>
</dbReference>
<keyword evidence="13" id="KW-1185">Reference proteome</keyword>
<proteinExistence type="predicted"/>
<dbReference type="EMBL" id="JAJOMB010000006">
    <property type="protein sequence ID" value="MCD5311876.1"/>
    <property type="molecule type" value="Genomic_DNA"/>
</dbReference>
<keyword evidence="4" id="KW-0808">Transferase</keyword>
<dbReference type="CDD" id="cd16917">
    <property type="entry name" value="HATPase_UhpB-NarQ-NarX-like"/>
    <property type="match status" value="1"/>
</dbReference>
<evidence type="ECO:0000259" key="11">
    <source>
        <dbReference type="Pfam" id="PF07730"/>
    </source>
</evidence>
<dbReference type="Proteomes" id="UP001138997">
    <property type="component" value="Unassembled WGS sequence"/>
</dbReference>
<evidence type="ECO:0000256" key="4">
    <source>
        <dbReference type="ARBA" id="ARBA00022679"/>
    </source>
</evidence>
<evidence type="ECO:0000256" key="9">
    <source>
        <dbReference type="SAM" id="Phobius"/>
    </source>
</evidence>
<dbReference type="Gene3D" id="1.20.5.1930">
    <property type="match status" value="1"/>
</dbReference>
<evidence type="ECO:0000313" key="12">
    <source>
        <dbReference type="EMBL" id="MCD5311876.1"/>
    </source>
</evidence>
<feature type="transmembrane region" description="Helical" evidence="9">
    <location>
        <begin position="76"/>
        <end position="99"/>
    </location>
</feature>
<dbReference type="Pfam" id="PF07730">
    <property type="entry name" value="HisKA_3"/>
    <property type="match status" value="1"/>
</dbReference>
<sequence length="369" mass="39418">MIRQDLALLLSNALTGLRVLLIVAARDRNAVVQNVIARQHRNDSRALGPGDPAGLRTPVTVSTTWLIAQAVLGPGLLALSLLLWGGALGTVAIPLWWNFASETPLPGLRVEVGSTRNSFVLAGLGLVFVVIAAACSHGLPRWHARVNEMLSSAGRSARLERRVAALTQSRSGALEAQATELRRIERDLHDGAQARLVALTMTLGVLDRRLRDAPASTRQLLGSARGEVEEALRELRELVRNVYPPILADRGLAGGLESLAEQVTYDLQMDVVVQQRLPVPLESTVYFVVAEALTNISRHSNAAHASVEVRSDGQQVTIKVVDDGRGGADETQGSGLTGLRRRVAAFDGTMTLSSPPGGPTHLSVEIPCA</sequence>
<evidence type="ECO:0000256" key="5">
    <source>
        <dbReference type="ARBA" id="ARBA00022741"/>
    </source>
</evidence>
<evidence type="ECO:0000256" key="8">
    <source>
        <dbReference type="ARBA" id="ARBA00023012"/>
    </source>
</evidence>
<dbReference type="EC" id="2.7.13.3" evidence="2"/>
<dbReference type="PANTHER" id="PTHR24421:SF10">
    <property type="entry name" value="NITRATE_NITRITE SENSOR PROTEIN NARQ"/>
    <property type="match status" value="1"/>
</dbReference>
<reference evidence="12" key="1">
    <citation type="submission" date="2021-11" db="EMBL/GenBank/DDBJ databases">
        <title>Streptomyces corallinus and Kineosporia corallina sp. nov., two new coral-derived marine actinobacteria.</title>
        <authorList>
            <person name="Buangrab K."/>
            <person name="Sutthacheep M."/>
            <person name="Yeemin T."/>
            <person name="Harunari E."/>
            <person name="Igarashi Y."/>
            <person name="Sripreechasak P."/>
            <person name="Kanchanasin P."/>
            <person name="Tanasupawat S."/>
            <person name="Phongsopitanun W."/>
        </authorList>
    </citation>
    <scope>NUCLEOTIDE SEQUENCE</scope>
    <source>
        <strain evidence="12">JCM 31032</strain>
    </source>
</reference>
<evidence type="ECO:0000313" key="13">
    <source>
        <dbReference type="Proteomes" id="UP001138997"/>
    </source>
</evidence>
<evidence type="ECO:0000256" key="3">
    <source>
        <dbReference type="ARBA" id="ARBA00022553"/>
    </source>
</evidence>
<dbReference type="InterPro" id="IPR003594">
    <property type="entry name" value="HATPase_dom"/>
</dbReference>
<dbReference type="GO" id="GO:0000155">
    <property type="term" value="F:phosphorelay sensor kinase activity"/>
    <property type="evidence" value="ECO:0007669"/>
    <property type="project" value="InterPro"/>
</dbReference>
<comment type="catalytic activity">
    <reaction evidence="1">
        <text>ATP + protein L-histidine = ADP + protein N-phospho-L-histidine.</text>
        <dbReference type="EC" id="2.7.13.3"/>
    </reaction>
</comment>
<accession>A0A9X1SU02</accession>
<protein>
    <recommendedName>
        <fullName evidence="2">histidine kinase</fullName>
        <ecNumber evidence="2">2.7.13.3</ecNumber>
    </recommendedName>
</protein>
<keyword evidence="3" id="KW-0597">Phosphoprotein</keyword>
<dbReference type="PANTHER" id="PTHR24421">
    <property type="entry name" value="NITRATE/NITRITE SENSOR PROTEIN NARX-RELATED"/>
    <property type="match status" value="1"/>
</dbReference>
<dbReference type="RefSeq" id="WP_231441524.1">
    <property type="nucleotide sequence ID" value="NZ_JAJOMB010000006.1"/>
</dbReference>
<feature type="transmembrane region" description="Helical" evidence="9">
    <location>
        <begin position="119"/>
        <end position="139"/>
    </location>
</feature>
<dbReference type="AlphaFoldDB" id="A0A9X1SU02"/>
<keyword evidence="9" id="KW-1133">Transmembrane helix</keyword>
<keyword evidence="6 12" id="KW-0418">Kinase</keyword>
<evidence type="ECO:0000256" key="6">
    <source>
        <dbReference type="ARBA" id="ARBA00022777"/>
    </source>
</evidence>
<gene>
    <name evidence="12" type="ORF">LR394_13280</name>
</gene>
<feature type="domain" description="Signal transduction histidine kinase subgroup 3 dimerisation and phosphoacceptor" evidence="11">
    <location>
        <begin position="180"/>
        <end position="245"/>
    </location>
</feature>
<evidence type="ECO:0000256" key="1">
    <source>
        <dbReference type="ARBA" id="ARBA00000085"/>
    </source>
</evidence>
<dbReference type="SUPFAM" id="SSF55874">
    <property type="entry name" value="ATPase domain of HSP90 chaperone/DNA topoisomerase II/histidine kinase"/>
    <property type="match status" value="1"/>
</dbReference>
<keyword evidence="9" id="KW-0812">Transmembrane</keyword>
<feature type="domain" description="Histidine kinase/HSP90-like ATPase" evidence="10">
    <location>
        <begin position="284"/>
        <end position="367"/>
    </location>
</feature>
<name>A0A9X1SU02_9ACTN</name>
<dbReference type="InterPro" id="IPR011712">
    <property type="entry name" value="Sig_transdc_His_kin_sub3_dim/P"/>
</dbReference>
<dbReference type="Gene3D" id="3.30.565.10">
    <property type="entry name" value="Histidine kinase-like ATPase, C-terminal domain"/>
    <property type="match status" value="1"/>
</dbReference>
<organism evidence="12 13">
    <name type="scientific">Kineosporia babensis</name>
    <dbReference type="NCBI Taxonomy" id="499548"/>
    <lineage>
        <taxon>Bacteria</taxon>
        <taxon>Bacillati</taxon>
        <taxon>Actinomycetota</taxon>
        <taxon>Actinomycetes</taxon>
        <taxon>Kineosporiales</taxon>
        <taxon>Kineosporiaceae</taxon>
        <taxon>Kineosporia</taxon>
    </lineage>
</organism>
<keyword evidence="5" id="KW-0547">Nucleotide-binding</keyword>
<dbReference type="GO" id="GO:0016020">
    <property type="term" value="C:membrane"/>
    <property type="evidence" value="ECO:0007669"/>
    <property type="project" value="InterPro"/>
</dbReference>